<evidence type="ECO:0000259" key="2">
    <source>
        <dbReference type="Pfam" id="PF07727"/>
    </source>
</evidence>
<dbReference type="InterPro" id="IPR013103">
    <property type="entry name" value="RVT_2"/>
</dbReference>
<feature type="domain" description="Reverse transcriptase Ty1/copia-type" evidence="2">
    <location>
        <begin position="562"/>
        <end position="644"/>
    </location>
</feature>
<sequence length="895" mass="100299">MITRVRWQCSQNISRVSKGKGLMGLNGGRGRKFEGGFYGKVGSCGGNGGREGGVENKSVMGSKFMASGEEGLDGWVGADGGKVKGGSVVFRVSRILLSAIPRDIMGKAVVKHLDLIEEPIDNRWVVREDDKKGTLVEVNGDLVLSVASASAECLIPPKTAKQRLARKNELKAKRTLMLAVTDEHLLKFHACKDAKSLWEAIKNSQKGLDKTYDRFQKLTSQFEIHGEVISQEDANLKLLRSLPSAWNNIALIMRNRSDLDTLSMDDFYNNLKVYESDIKSQSSSSLNSQNVAFVSSDNSSSTNETVNIAHSLDNEYLKQIDTDDLEEINLKWQVEMLTMRVKRFTKKTRRKLDLNGKETGNRNRDALTRNTPVDTSTTNSLVIQDEIGGYDWSFQAKEELIIFALMAYKSQGLSSSSSSDSEGNRMFPPVSAAGFTYVNLDGSILINAATLPNADLPINPLMPDLKDTTDLQDTRIFSGAYDDEVKGAEPDFNNLELTIISKPKNMNQPLIYPSWIEAMQDELLQFRLQKVWRLVDLSKGKHAIETKWVYRNKKDERGKKKQDCLHKMDVKSAFLYGTIEKEMYVCQPRSFEDPHFPDKVYKVEKALYGLHQAPRAWYKTLSTYLLENGFRRGIIDKTLFIKKDKGLMHKKFQMSSIGELAFFLGFQFMQRDDGIFISQDKDLPFDLEVFLDSDYAGASLDRKSTTRVEDIDKHNAIFVISSHIKKVSANIKREGKDFSWKVTPLFASMTVQAPEDMGEEDMFGVNDLDGDEVFVDVLASEKVEESVKVIENEVSTADAVTTAGEVVTTAEIKASKPKAITTTATTVTVAGTRPKEKGIVIQEPSKKPLPKQMISSQKPSQAKDKGKEKMVEPEKPLKRNDQIMIDEEFAKNLEA</sequence>
<name>A0A6L2L1J3_TANCI</name>
<protein>
    <recommendedName>
        <fullName evidence="2">Reverse transcriptase Ty1/copia-type domain-containing protein</fullName>
    </recommendedName>
</protein>
<proteinExistence type="predicted"/>
<evidence type="ECO:0000313" key="3">
    <source>
        <dbReference type="EMBL" id="GEU54145.1"/>
    </source>
</evidence>
<accession>A0A6L2L1J3</accession>
<gene>
    <name evidence="3" type="ORF">Tci_026123</name>
</gene>
<feature type="region of interest" description="Disordered" evidence="1">
    <location>
        <begin position="844"/>
        <end position="883"/>
    </location>
</feature>
<feature type="compositionally biased region" description="Basic and acidic residues" evidence="1">
    <location>
        <begin position="861"/>
        <end position="881"/>
    </location>
</feature>
<dbReference type="Pfam" id="PF07727">
    <property type="entry name" value="RVT_2"/>
    <property type="match status" value="1"/>
</dbReference>
<feature type="compositionally biased region" description="Basic and acidic residues" evidence="1">
    <location>
        <begin position="355"/>
        <end position="367"/>
    </location>
</feature>
<evidence type="ECO:0000256" key="1">
    <source>
        <dbReference type="SAM" id="MobiDB-lite"/>
    </source>
</evidence>
<reference evidence="3" key="1">
    <citation type="journal article" date="2019" name="Sci. Rep.">
        <title>Draft genome of Tanacetum cinerariifolium, the natural source of mosquito coil.</title>
        <authorList>
            <person name="Yamashiro T."/>
            <person name="Shiraishi A."/>
            <person name="Satake H."/>
            <person name="Nakayama K."/>
        </authorList>
    </citation>
    <scope>NUCLEOTIDE SEQUENCE</scope>
</reference>
<feature type="region of interest" description="Disordered" evidence="1">
    <location>
        <begin position="355"/>
        <end position="375"/>
    </location>
</feature>
<dbReference type="AlphaFoldDB" id="A0A6L2L1J3"/>
<comment type="caution">
    <text evidence="3">The sequence shown here is derived from an EMBL/GenBank/DDBJ whole genome shotgun (WGS) entry which is preliminary data.</text>
</comment>
<dbReference type="Pfam" id="PF14223">
    <property type="entry name" value="Retrotran_gag_2"/>
    <property type="match status" value="1"/>
</dbReference>
<organism evidence="3">
    <name type="scientific">Tanacetum cinerariifolium</name>
    <name type="common">Dalmatian daisy</name>
    <name type="synonym">Chrysanthemum cinerariifolium</name>
    <dbReference type="NCBI Taxonomy" id="118510"/>
    <lineage>
        <taxon>Eukaryota</taxon>
        <taxon>Viridiplantae</taxon>
        <taxon>Streptophyta</taxon>
        <taxon>Embryophyta</taxon>
        <taxon>Tracheophyta</taxon>
        <taxon>Spermatophyta</taxon>
        <taxon>Magnoliopsida</taxon>
        <taxon>eudicotyledons</taxon>
        <taxon>Gunneridae</taxon>
        <taxon>Pentapetalae</taxon>
        <taxon>asterids</taxon>
        <taxon>campanulids</taxon>
        <taxon>Asterales</taxon>
        <taxon>Asteraceae</taxon>
        <taxon>Asteroideae</taxon>
        <taxon>Anthemideae</taxon>
        <taxon>Anthemidinae</taxon>
        <taxon>Tanacetum</taxon>
    </lineage>
</organism>
<dbReference type="EMBL" id="BKCJ010003286">
    <property type="protein sequence ID" value="GEU54145.1"/>
    <property type="molecule type" value="Genomic_DNA"/>
</dbReference>